<sequence length="243" mass="27385">MRFIRLFLFHVKDYLSDQYFVWLTITSTVSIFLMQYIMAYASHSLNNPQLWLQSGIFGMWTSCTTVAGCIGFERYKGTLPYLLNSQYDERASLITLLLPASSYGLFSFPIAYILAKILGVATGKISLYQILLIFLLWIGCSVMGILISSFLTLSPNAMVYEGLIGTPILLLAGLFGNETILNPLTLFSQWFIPITGPIASLSHNKSLNWNAYFCSLLLWLLLIVIIVRKINDLVRKKGALKII</sequence>
<dbReference type="STRING" id="1218493.JF76_06980"/>
<dbReference type="OrthoDB" id="2166220at2"/>
<dbReference type="EMBL" id="JXBY01000016">
    <property type="protein sequence ID" value="KJY56387.1"/>
    <property type="molecule type" value="Genomic_DNA"/>
</dbReference>
<organism evidence="2 3">
    <name type="scientific">Lactobacillus kullabergensis</name>
    <dbReference type="NCBI Taxonomy" id="1218493"/>
    <lineage>
        <taxon>Bacteria</taxon>
        <taxon>Bacillati</taxon>
        <taxon>Bacillota</taxon>
        <taxon>Bacilli</taxon>
        <taxon>Lactobacillales</taxon>
        <taxon>Lactobacillaceae</taxon>
        <taxon>Lactobacillus</taxon>
    </lineage>
</organism>
<reference evidence="2 3" key="1">
    <citation type="submission" date="2014-12" db="EMBL/GenBank/DDBJ databases">
        <title>Comparative genomics of the lactic acid bacteria isolated from the honey bee gut.</title>
        <authorList>
            <person name="Ellegaard K.M."/>
            <person name="Tamarit D."/>
            <person name="Javelind E."/>
            <person name="Olofsson T."/>
            <person name="Andersson S.G."/>
            <person name="Vasquez A."/>
        </authorList>
    </citation>
    <scope>NUCLEOTIDE SEQUENCE [LARGE SCALE GENOMIC DNA]</scope>
    <source>
        <strain evidence="2 3">Biut2</strain>
    </source>
</reference>
<dbReference type="RefSeq" id="WP_045927853.1">
    <property type="nucleotide sequence ID" value="NZ_JBHSZS010000009.1"/>
</dbReference>
<feature type="transmembrane region" description="Helical" evidence="1">
    <location>
        <begin position="50"/>
        <end position="72"/>
    </location>
</feature>
<proteinExistence type="predicted"/>
<keyword evidence="1" id="KW-1133">Transmembrane helix</keyword>
<keyword evidence="1" id="KW-0812">Transmembrane</keyword>
<keyword evidence="1" id="KW-0472">Membrane</keyword>
<evidence type="ECO:0000256" key="1">
    <source>
        <dbReference type="SAM" id="Phobius"/>
    </source>
</evidence>
<feature type="transmembrane region" description="Helical" evidence="1">
    <location>
        <begin position="127"/>
        <end position="151"/>
    </location>
</feature>
<dbReference type="HOGENOM" id="CLU_097112_0_0_9"/>
<accession>A0A0F4LC06</accession>
<dbReference type="Proteomes" id="UP000033533">
    <property type="component" value="Unassembled WGS sequence"/>
</dbReference>
<evidence type="ECO:0008006" key="4">
    <source>
        <dbReference type="Google" id="ProtNLM"/>
    </source>
</evidence>
<name>A0A0F4LC06_9LACO</name>
<comment type="caution">
    <text evidence="2">The sequence shown here is derived from an EMBL/GenBank/DDBJ whole genome shotgun (WGS) entry which is preliminary data.</text>
</comment>
<feature type="transmembrane region" description="Helical" evidence="1">
    <location>
        <begin position="209"/>
        <end position="227"/>
    </location>
</feature>
<evidence type="ECO:0000313" key="3">
    <source>
        <dbReference type="Proteomes" id="UP000033533"/>
    </source>
</evidence>
<feature type="transmembrane region" description="Helical" evidence="1">
    <location>
        <begin position="158"/>
        <end position="176"/>
    </location>
</feature>
<gene>
    <name evidence="2" type="ORF">JF76_06980</name>
</gene>
<dbReference type="PATRIC" id="fig|1218493.3.peg.744"/>
<protein>
    <recommendedName>
        <fullName evidence="4">Multidrug ABC transporter permease</fullName>
    </recommendedName>
</protein>
<feature type="transmembrane region" description="Helical" evidence="1">
    <location>
        <begin position="20"/>
        <end position="38"/>
    </location>
</feature>
<feature type="transmembrane region" description="Helical" evidence="1">
    <location>
        <begin position="93"/>
        <end position="115"/>
    </location>
</feature>
<evidence type="ECO:0000313" key="2">
    <source>
        <dbReference type="EMBL" id="KJY56387.1"/>
    </source>
</evidence>
<dbReference type="AlphaFoldDB" id="A0A0F4LC06"/>